<protein>
    <submittedName>
        <fullName evidence="1 2">Uncharacterized protein</fullName>
    </submittedName>
</protein>
<dbReference type="Proteomes" id="UP000008827">
    <property type="component" value="Chromosome 10"/>
</dbReference>
<organism evidence="1">
    <name type="scientific">Glycine max</name>
    <name type="common">Soybean</name>
    <name type="synonym">Glycine hispida</name>
    <dbReference type="NCBI Taxonomy" id="3847"/>
    <lineage>
        <taxon>Eukaryota</taxon>
        <taxon>Viridiplantae</taxon>
        <taxon>Streptophyta</taxon>
        <taxon>Embryophyta</taxon>
        <taxon>Tracheophyta</taxon>
        <taxon>Spermatophyta</taxon>
        <taxon>Magnoliopsida</taxon>
        <taxon>eudicotyledons</taxon>
        <taxon>Gunneridae</taxon>
        <taxon>Pentapetalae</taxon>
        <taxon>rosids</taxon>
        <taxon>fabids</taxon>
        <taxon>Fabales</taxon>
        <taxon>Fabaceae</taxon>
        <taxon>Papilionoideae</taxon>
        <taxon>50 kb inversion clade</taxon>
        <taxon>NPAAA clade</taxon>
        <taxon>indigoferoid/millettioid clade</taxon>
        <taxon>Phaseoleae</taxon>
        <taxon>Glycine</taxon>
        <taxon>Glycine subgen. Soja</taxon>
    </lineage>
</organism>
<reference evidence="1" key="3">
    <citation type="submission" date="2018-07" db="EMBL/GenBank/DDBJ databases">
        <title>WGS assembly of Glycine max.</title>
        <authorList>
            <person name="Schmutz J."/>
            <person name="Cannon S."/>
            <person name="Schlueter J."/>
            <person name="Ma J."/>
            <person name="Mitros T."/>
            <person name="Nelson W."/>
            <person name="Hyten D."/>
            <person name="Song Q."/>
            <person name="Thelen J."/>
            <person name="Cheng J."/>
            <person name="Xu D."/>
            <person name="Hellsten U."/>
            <person name="May G."/>
            <person name="Yu Y."/>
            <person name="Sakurai T."/>
            <person name="Umezawa T."/>
            <person name="Bhattacharyya M."/>
            <person name="Sandhu D."/>
            <person name="Valliyodan B."/>
            <person name="Lindquist E."/>
            <person name="Peto M."/>
            <person name="Grant D."/>
            <person name="Shu S."/>
            <person name="Goodstein D."/>
            <person name="Barry K."/>
            <person name="Futrell-Griggs M."/>
            <person name="Abernathy B."/>
            <person name="Du J."/>
            <person name="Tian Z."/>
            <person name="Zhu L."/>
            <person name="Gill N."/>
            <person name="Joshi T."/>
            <person name="Libault M."/>
            <person name="Sethuraman A."/>
            <person name="Zhang X."/>
            <person name="Shinozaki K."/>
            <person name="Nguyen H."/>
            <person name="Wing R."/>
            <person name="Cregan P."/>
            <person name="Specht J."/>
            <person name="Grimwood J."/>
            <person name="Rokhsar D."/>
            <person name="Stacey G."/>
            <person name="Shoemaker R."/>
            <person name="Jackson S."/>
        </authorList>
    </citation>
    <scope>NUCLEOTIDE SEQUENCE</scope>
    <source>
        <tissue evidence="1">Callus</tissue>
    </source>
</reference>
<evidence type="ECO:0000313" key="2">
    <source>
        <dbReference type="EnsemblPlants" id="KRH36040"/>
    </source>
</evidence>
<sequence length="66" mass="7376">MQCQGLQGWSGCSINGTEEYVFNVYESREKAAQSRTIIVGLCSNWTWFDSNAIKSCQQGCAHCVNH</sequence>
<proteinExistence type="predicted"/>
<dbReference type="EMBL" id="CM000843">
    <property type="protein sequence ID" value="KRH36040.1"/>
    <property type="molecule type" value="Genomic_DNA"/>
</dbReference>
<dbReference type="InParanoid" id="A0A0R0I7I8"/>
<name>A0A0R0I7I8_SOYBN</name>
<reference evidence="2" key="2">
    <citation type="submission" date="2018-02" db="UniProtKB">
        <authorList>
            <consortium name="EnsemblPlants"/>
        </authorList>
    </citation>
    <scope>IDENTIFICATION</scope>
    <source>
        <strain evidence="2">Williams 82</strain>
    </source>
</reference>
<gene>
    <name evidence="1" type="ORF">GLYMA_10G280200</name>
</gene>
<dbReference type="EnsemblPlants" id="KRH36040">
    <property type="protein sequence ID" value="KRH36040"/>
    <property type="gene ID" value="GLYMA_10G280200"/>
</dbReference>
<accession>A0A0R0I7I8</accession>
<keyword evidence="3" id="KW-1185">Reference proteome</keyword>
<reference evidence="1 2" key="1">
    <citation type="journal article" date="2010" name="Nature">
        <title>Genome sequence of the palaeopolyploid soybean.</title>
        <authorList>
            <person name="Schmutz J."/>
            <person name="Cannon S.B."/>
            <person name="Schlueter J."/>
            <person name="Ma J."/>
            <person name="Mitros T."/>
            <person name="Nelson W."/>
            <person name="Hyten D.L."/>
            <person name="Song Q."/>
            <person name="Thelen J.J."/>
            <person name="Cheng J."/>
            <person name="Xu D."/>
            <person name="Hellsten U."/>
            <person name="May G.D."/>
            <person name="Yu Y."/>
            <person name="Sakurai T."/>
            <person name="Umezawa T."/>
            <person name="Bhattacharyya M.K."/>
            <person name="Sandhu D."/>
            <person name="Valliyodan B."/>
            <person name="Lindquist E."/>
            <person name="Peto M."/>
            <person name="Grant D."/>
            <person name="Shu S."/>
            <person name="Goodstein D."/>
            <person name="Barry K."/>
            <person name="Futrell-Griggs M."/>
            <person name="Abernathy B."/>
            <person name="Du J."/>
            <person name="Tian Z."/>
            <person name="Zhu L."/>
            <person name="Gill N."/>
            <person name="Joshi T."/>
            <person name="Libault M."/>
            <person name="Sethuraman A."/>
            <person name="Zhang X.-C."/>
            <person name="Shinozaki K."/>
            <person name="Nguyen H.T."/>
            <person name="Wing R.A."/>
            <person name="Cregan P."/>
            <person name="Specht J."/>
            <person name="Grimwood J."/>
            <person name="Rokhsar D."/>
            <person name="Stacey G."/>
            <person name="Shoemaker R.C."/>
            <person name="Jackson S.A."/>
        </authorList>
    </citation>
    <scope>NUCLEOTIDE SEQUENCE</scope>
    <source>
        <strain evidence="2">cv. Williams 82</strain>
        <tissue evidence="1">Callus</tissue>
    </source>
</reference>
<dbReference type="AlphaFoldDB" id="A0A0R0I7I8"/>
<dbReference type="Gramene" id="KRH36040">
    <property type="protein sequence ID" value="KRH36040"/>
    <property type="gene ID" value="GLYMA_10G280200"/>
</dbReference>
<evidence type="ECO:0000313" key="1">
    <source>
        <dbReference type="EMBL" id="KRH36040.1"/>
    </source>
</evidence>
<evidence type="ECO:0000313" key="3">
    <source>
        <dbReference type="Proteomes" id="UP000008827"/>
    </source>
</evidence>